<dbReference type="Pfam" id="PF18161">
    <property type="entry name" value="ISP1_C"/>
    <property type="match status" value="1"/>
</dbReference>
<feature type="domain" description="ISP1 C-terminal" evidence="2">
    <location>
        <begin position="80"/>
        <end position="174"/>
    </location>
</feature>
<dbReference type="RefSeq" id="XP_029219962.1">
    <property type="nucleotide sequence ID" value="XM_029364039.1"/>
</dbReference>
<evidence type="ECO:0000313" key="4">
    <source>
        <dbReference type="Proteomes" id="UP000224006"/>
    </source>
</evidence>
<dbReference type="AlphaFoldDB" id="A0A2A9MJW8"/>
<organism evidence="3 4">
    <name type="scientific">Besnoitia besnoiti</name>
    <name type="common">Apicomplexan protozoan</name>
    <dbReference type="NCBI Taxonomy" id="94643"/>
    <lineage>
        <taxon>Eukaryota</taxon>
        <taxon>Sar</taxon>
        <taxon>Alveolata</taxon>
        <taxon>Apicomplexa</taxon>
        <taxon>Conoidasida</taxon>
        <taxon>Coccidia</taxon>
        <taxon>Eucoccidiorida</taxon>
        <taxon>Eimeriorina</taxon>
        <taxon>Sarcocystidae</taxon>
        <taxon>Besnoitia</taxon>
    </lineage>
</organism>
<dbReference type="InterPro" id="IPR011993">
    <property type="entry name" value="PH-like_dom_sf"/>
</dbReference>
<reference evidence="3 4" key="1">
    <citation type="submission" date="2017-09" db="EMBL/GenBank/DDBJ databases">
        <title>Genome sequencing of Besnoitia besnoiti strain Bb-Ger1.</title>
        <authorList>
            <person name="Schares G."/>
            <person name="Venepally P."/>
            <person name="Lorenzi H.A."/>
        </authorList>
    </citation>
    <scope>NUCLEOTIDE SEQUENCE [LARGE SCALE GENOMIC DNA]</scope>
    <source>
        <strain evidence="3 4">Bb-Ger1</strain>
    </source>
</reference>
<comment type="caution">
    <text evidence="3">The sequence shown here is derived from an EMBL/GenBank/DDBJ whole genome shotgun (WGS) entry which is preliminary data.</text>
</comment>
<dbReference type="Gene3D" id="2.30.29.30">
    <property type="entry name" value="Pleckstrin-homology domain (PH domain)/Phosphotyrosine-binding domain (PTB)"/>
    <property type="match status" value="1"/>
</dbReference>
<dbReference type="OrthoDB" id="328671at2759"/>
<dbReference type="VEuPathDB" id="ToxoDB:BESB_056040"/>
<sequence length="192" mass="20796">MEGRTKAAAAAPAGNSSAPAQAPEKPQQEGAFPKASRVFTCMPLKCYVLCGEQHENEETIEQLNPTAMDEELVDHAAVLREGLPGFLMHREGGSIRCIIKLNSMRTALLLKAGNKGRTIPLEQIQSVFYGDELKRVDAFDADNTACVAIHLVSGSAIPIVFPDEKLKFAFLDAIESLQFGPMQSAGQDRRPA</sequence>
<evidence type="ECO:0000256" key="1">
    <source>
        <dbReference type="SAM" id="MobiDB-lite"/>
    </source>
</evidence>
<proteinExistence type="predicted"/>
<protein>
    <submittedName>
        <fullName evidence="3">IMC subcompartment protein ISP4</fullName>
    </submittedName>
</protein>
<evidence type="ECO:0000259" key="2">
    <source>
        <dbReference type="Pfam" id="PF18161"/>
    </source>
</evidence>
<evidence type="ECO:0000313" key="3">
    <source>
        <dbReference type="EMBL" id="PFH35953.1"/>
    </source>
</evidence>
<dbReference type="GeneID" id="40310533"/>
<dbReference type="InterPro" id="IPR041316">
    <property type="entry name" value="ISP1_C"/>
</dbReference>
<feature type="region of interest" description="Disordered" evidence="1">
    <location>
        <begin position="1"/>
        <end position="31"/>
    </location>
</feature>
<keyword evidence="4" id="KW-1185">Reference proteome</keyword>
<accession>A0A2A9MJW8</accession>
<dbReference type="KEGG" id="bbes:BESB_056040"/>
<name>A0A2A9MJW8_BESBE</name>
<dbReference type="Proteomes" id="UP000224006">
    <property type="component" value="Chromosome IV"/>
</dbReference>
<dbReference type="EMBL" id="NWUJ01000004">
    <property type="protein sequence ID" value="PFH35953.1"/>
    <property type="molecule type" value="Genomic_DNA"/>
</dbReference>
<feature type="compositionally biased region" description="Low complexity" evidence="1">
    <location>
        <begin position="7"/>
        <end position="23"/>
    </location>
</feature>
<gene>
    <name evidence="3" type="ORF">BESB_056040</name>
</gene>